<dbReference type="InterPro" id="IPR023375">
    <property type="entry name" value="ADC_dom_sf"/>
</dbReference>
<reference evidence="1 2" key="1">
    <citation type="submission" date="2016-12" db="EMBL/GenBank/DDBJ databases">
        <title>The genomes of Aspergillus section Nigri reveals drivers in fungal speciation.</title>
        <authorList>
            <consortium name="DOE Joint Genome Institute"/>
            <person name="Vesth T.C."/>
            <person name="Nybo J."/>
            <person name="Theobald S."/>
            <person name="Brandl J."/>
            <person name="Frisvad J.C."/>
            <person name="Nielsen K.F."/>
            <person name="Lyhne E.K."/>
            <person name="Kogle M.E."/>
            <person name="Kuo A."/>
            <person name="Riley R."/>
            <person name="Clum A."/>
            <person name="Nolan M."/>
            <person name="Lipzen A."/>
            <person name="Salamov A."/>
            <person name="Henrissat B."/>
            <person name="Wiebenga A."/>
            <person name="De Vries R.P."/>
            <person name="Grigoriev I.V."/>
            <person name="Mortensen U.H."/>
            <person name="Andersen M.R."/>
            <person name="Baker S.E."/>
        </authorList>
    </citation>
    <scope>NUCLEOTIDE SEQUENCE [LARGE SCALE GENOMIC DNA]</scope>
    <source>
        <strain evidence="1 2">CBS 121591</strain>
    </source>
</reference>
<name>A0A319BSC7_9EURO</name>
<dbReference type="OrthoDB" id="9970474at2759"/>
<accession>A0A319BSC7</accession>
<dbReference type="GeneID" id="37139945"/>
<gene>
    <name evidence="1" type="ORF">BO82DRAFT_370274</name>
</gene>
<evidence type="ECO:0000313" key="1">
    <source>
        <dbReference type="EMBL" id="PYH75361.1"/>
    </source>
</evidence>
<proteinExistence type="predicted"/>
<dbReference type="RefSeq" id="XP_025485561.1">
    <property type="nucleotide sequence ID" value="XM_025637204.1"/>
</dbReference>
<keyword evidence="2" id="KW-1185">Reference proteome</keyword>
<dbReference type="SUPFAM" id="SSF160104">
    <property type="entry name" value="Acetoacetate decarboxylase-like"/>
    <property type="match status" value="1"/>
</dbReference>
<organism evidence="1 2">
    <name type="scientific">Aspergillus uvarum CBS 121591</name>
    <dbReference type="NCBI Taxonomy" id="1448315"/>
    <lineage>
        <taxon>Eukaryota</taxon>
        <taxon>Fungi</taxon>
        <taxon>Dikarya</taxon>
        <taxon>Ascomycota</taxon>
        <taxon>Pezizomycotina</taxon>
        <taxon>Eurotiomycetes</taxon>
        <taxon>Eurotiomycetidae</taxon>
        <taxon>Eurotiales</taxon>
        <taxon>Aspergillaceae</taxon>
        <taxon>Aspergillus</taxon>
        <taxon>Aspergillus subgen. Circumdati</taxon>
    </lineage>
</organism>
<sequence>MEYPVDPQGQQEDQFSDIANLWDRAVGDVLVCFAGLSFAKQPPVASYHDLEHGSPFADQKYAGGLQACVIVRYHESPIGRSSSPEDFAAADHGEGMYDELLWIPGAFRHPGNGKQAYRCTRAYVSKPLAVHSGCKNWNVPKACAVFEFTPAQSGNFPYSRITVSPYRGGEPFLDLTFQSTFFTRPFVTLNSRYFPLNLDFDFPPLPDDPNNSSEGLVGTSEWRRVHLEVAGKAGIVKASGTLGDGKSLPCLGERAHWIWLKQAHIRIESPALL</sequence>
<evidence type="ECO:0000313" key="2">
    <source>
        <dbReference type="Proteomes" id="UP000248340"/>
    </source>
</evidence>
<dbReference type="AlphaFoldDB" id="A0A319BSC7"/>
<dbReference type="PANTHER" id="PTHR40518:SF1">
    <property type="entry name" value="ACETOACETATE DECARBOXYLASE"/>
    <property type="match status" value="1"/>
</dbReference>
<dbReference type="EMBL" id="KZ821810">
    <property type="protein sequence ID" value="PYH75361.1"/>
    <property type="molecule type" value="Genomic_DNA"/>
</dbReference>
<dbReference type="Proteomes" id="UP000248340">
    <property type="component" value="Unassembled WGS sequence"/>
</dbReference>
<protein>
    <submittedName>
        <fullName evidence="1">Uncharacterized protein</fullName>
    </submittedName>
</protein>
<dbReference type="PANTHER" id="PTHR40518">
    <property type="entry name" value="ACETOACETATE DECARBOXYLASE"/>
    <property type="match status" value="1"/>
</dbReference>
<dbReference type="VEuPathDB" id="FungiDB:BO82DRAFT_370274"/>